<dbReference type="Gene3D" id="3.40.190.10">
    <property type="entry name" value="Periplasmic binding protein-like II"/>
    <property type="match status" value="2"/>
</dbReference>
<protein>
    <recommendedName>
        <fullName evidence="5">PBP domain-containing protein</fullName>
    </recommendedName>
</protein>
<evidence type="ECO:0000313" key="4">
    <source>
        <dbReference type="Proteomes" id="UP001482520"/>
    </source>
</evidence>
<sequence length="891" mass="93671">MTRRHRSPRVGLRDGLAWARARDPRPLLVAALALALAGVVLVGAPATADPTLSSRAKPAFSQTKTLQRVFDNGDGTTYAFPEREVTVTAEQTQDLRGRQRVEISWSGAQPSGGRASNPYGENGLQQEYPVVVMQCRGVDDPSLPAARQVSPSTCWTTSVAQRSQISRTPAEATWTRDLLADDADRERVSGVTPFPTPDTCPTADIAPFLTRLTPFVARDRTVHLACDAAHMPPEAAVGAAFPPHELAAFTDADGTGSVQFEVRSDVENESLGCNDEVACSIVVIPIMGLSCAAPATPPTAADTACRKGGRFLPGSSNFAAEGVDQAVSPALWWSASNWENRFTIPITFGLPPDACDVLDDRAPTGFYGSELLAQAALQWSPAYCLDDSRFKFQLNQMSDDAGWNLMEAGEGAAAEVSSEHERRGSDPVGYAPTAVTGFGIGYVVDRPDNQGEYADLRLNARLVAKLLTQSYLGSDLGRGHPGIGENPLSIMTDPEFQRLNPGLSTTSQEAGAALLQLSSSSDVVQQLTDWIAQDPQAMDFVGGEPDPWGMRVNPAYEDISLPRPEWPLLDTFVPETQNTCRQENPAVYFTQVAAPVTTLRKVAEALLDGWPNVQTRCEFDQSTQQYKLGRIDRQSFGSRFVLGLVSLGDLERYGLRAAALGTTRGRYVAPDDASLAAAVALGEQTEDLGPFVLDQGDVRRSARAYPGTMVVYTAAKTSGLDRPTADKVAQFVRVSTTEGQVPGSGNGELPAGYLPIRRTGVTAPLFASAQRVAEAVEAQAPAASPAPPPGGDAGGGGTAGGGAGLPGASGVDGGGVPGSGDPSRGQGAPAATEPAASDRAVDMPATTAIASRWSGGILPSLLLIGLLGVAVASILRFVLQPARPATAGAAR</sequence>
<comment type="caution">
    <text evidence="3">The sequence shown here is derived from an EMBL/GenBank/DDBJ whole genome shotgun (WGS) entry which is preliminary data.</text>
</comment>
<gene>
    <name evidence="3" type="ORF">V6R90_09810</name>
</gene>
<dbReference type="Proteomes" id="UP001482520">
    <property type="component" value="Unassembled WGS sequence"/>
</dbReference>
<name>A0ABV1NYL4_9ACTN</name>
<dbReference type="EMBL" id="JBEGDP010000009">
    <property type="protein sequence ID" value="MEQ7847573.1"/>
    <property type="molecule type" value="Genomic_DNA"/>
</dbReference>
<feature type="compositionally biased region" description="Gly residues" evidence="1">
    <location>
        <begin position="791"/>
        <end position="818"/>
    </location>
</feature>
<accession>A0ABV1NYL4</accession>
<keyword evidence="2" id="KW-0812">Transmembrane</keyword>
<evidence type="ECO:0000313" key="3">
    <source>
        <dbReference type="EMBL" id="MEQ7847573.1"/>
    </source>
</evidence>
<evidence type="ECO:0000256" key="1">
    <source>
        <dbReference type="SAM" id="MobiDB-lite"/>
    </source>
</evidence>
<feature type="transmembrane region" description="Helical" evidence="2">
    <location>
        <begin position="857"/>
        <end position="879"/>
    </location>
</feature>
<proteinExistence type="predicted"/>
<keyword evidence="2" id="KW-1133">Transmembrane helix</keyword>
<organism evidence="3 4">
    <name type="scientific">Nocardioides kribbensis</name>
    <dbReference type="NCBI Taxonomy" id="305517"/>
    <lineage>
        <taxon>Bacteria</taxon>
        <taxon>Bacillati</taxon>
        <taxon>Actinomycetota</taxon>
        <taxon>Actinomycetes</taxon>
        <taxon>Propionibacteriales</taxon>
        <taxon>Nocardioidaceae</taxon>
        <taxon>Nocardioides</taxon>
    </lineage>
</organism>
<dbReference type="RefSeq" id="WP_349804551.1">
    <property type="nucleotide sequence ID" value="NZ_JBEGDP010000009.1"/>
</dbReference>
<evidence type="ECO:0000256" key="2">
    <source>
        <dbReference type="SAM" id="Phobius"/>
    </source>
</evidence>
<reference evidence="3 4" key="1">
    <citation type="submission" date="2024-02" db="EMBL/GenBank/DDBJ databases">
        <title>Full genome sequence of Nocardioides kribbensis.</title>
        <authorList>
            <person name="Poletto B.L."/>
            <person name="Silva G."/>
            <person name="Galante D."/>
            <person name="Campos K.R."/>
            <person name="Santos M.B.N."/>
            <person name="Sacchi C.T."/>
        </authorList>
    </citation>
    <scope>NUCLEOTIDE SEQUENCE [LARGE SCALE GENOMIC DNA]</scope>
    <source>
        <strain evidence="3 4">O4R</strain>
    </source>
</reference>
<keyword evidence="4" id="KW-1185">Reference proteome</keyword>
<feature type="region of interest" description="Disordered" evidence="1">
    <location>
        <begin position="778"/>
        <end position="840"/>
    </location>
</feature>
<keyword evidence="2" id="KW-0472">Membrane</keyword>
<dbReference type="SUPFAM" id="SSF53850">
    <property type="entry name" value="Periplasmic binding protein-like II"/>
    <property type="match status" value="1"/>
</dbReference>
<evidence type="ECO:0008006" key="5">
    <source>
        <dbReference type="Google" id="ProtNLM"/>
    </source>
</evidence>